<dbReference type="FunFam" id="3.40.50.300:FF:002063">
    <property type="entry name" value="DNA helicase related protein"/>
    <property type="match status" value="1"/>
</dbReference>
<dbReference type="FunFam" id="3.40.960.10:FF:000002">
    <property type="entry name" value="DNA helicase related protein"/>
    <property type="match status" value="1"/>
</dbReference>
<accession>A0A5B7WZG9</accession>
<dbReference type="SUPFAM" id="SSF52540">
    <property type="entry name" value="P-loop containing nucleoside triphosphate hydrolases"/>
    <property type="match status" value="1"/>
</dbReference>
<dbReference type="GO" id="GO:0004386">
    <property type="term" value="F:helicase activity"/>
    <property type="evidence" value="ECO:0007669"/>
    <property type="project" value="InterPro"/>
</dbReference>
<dbReference type="Proteomes" id="UP000309016">
    <property type="component" value="Chromosome"/>
</dbReference>
<feature type="domain" description="Restriction endonuclease type II-like" evidence="4">
    <location>
        <begin position="1238"/>
        <end position="1335"/>
    </location>
</feature>
<reference evidence="5 6" key="1">
    <citation type="submission" date="2019-06" db="EMBL/GenBank/DDBJ databases">
        <title>Complete genome sequence of Antarcticibacterium flavum KCTC 52984T from an Antarctic marine sediment.</title>
        <authorList>
            <person name="Lee Y.M."/>
            <person name="Shin S.C."/>
        </authorList>
    </citation>
    <scope>NUCLEOTIDE SEQUENCE [LARGE SCALE GENOMIC DNA]</scope>
    <source>
        <strain evidence="5 6">KCTC 52984</strain>
    </source>
</reference>
<dbReference type="PANTHER" id="PTHR10887">
    <property type="entry name" value="DNA2/NAM7 HELICASE FAMILY"/>
    <property type="match status" value="1"/>
</dbReference>
<dbReference type="Pfam" id="PF11784">
    <property type="entry name" value="DUF3320"/>
    <property type="match status" value="1"/>
</dbReference>
<dbReference type="SUPFAM" id="SSF52980">
    <property type="entry name" value="Restriction endonuclease-like"/>
    <property type="match status" value="1"/>
</dbReference>
<evidence type="ECO:0000259" key="1">
    <source>
        <dbReference type="Pfam" id="PF11784"/>
    </source>
</evidence>
<dbReference type="Gene3D" id="3.40.960.10">
    <property type="entry name" value="VSR Endonuclease"/>
    <property type="match status" value="1"/>
</dbReference>
<dbReference type="OrthoDB" id="9757917at2"/>
<dbReference type="InterPro" id="IPR021754">
    <property type="entry name" value="DUF3320"/>
</dbReference>
<dbReference type="InterPro" id="IPR011335">
    <property type="entry name" value="Restrct_endonuc-II-like"/>
</dbReference>
<feature type="domain" description="DNA2/NAM7 helicase-like C-terminal" evidence="3">
    <location>
        <begin position="1001"/>
        <end position="1192"/>
    </location>
</feature>
<dbReference type="Pfam" id="PF13087">
    <property type="entry name" value="AAA_12"/>
    <property type="match status" value="1"/>
</dbReference>
<dbReference type="Gene3D" id="3.40.50.300">
    <property type="entry name" value="P-loop containing nucleotide triphosphate hydrolases"/>
    <property type="match status" value="3"/>
</dbReference>
<evidence type="ECO:0000313" key="5">
    <source>
        <dbReference type="EMBL" id="QCY68375.1"/>
    </source>
</evidence>
<feature type="domain" description="DUF3320" evidence="1">
    <location>
        <begin position="1396"/>
        <end position="1436"/>
    </location>
</feature>
<dbReference type="InterPro" id="IPR047187">
    <property type="entry name" value="SF1_C_Upf1"/>
</dbReference>
<name>A0A5B7WZG9_9FLAO</name>
<evidence type="ECO:0000313" key="6">
    <source>
        <dbReference type="Proteomes" id="UP000309016"/>
    </source>
</evidence>
<gene>
    <name evidence="5" type="ORF">FHG64_02635</name>
</gene>
<dbReference type="InterPro" id="IPR041679">
    <property type="entry name" value="DNA2/NAM7-like_C"/>
</dbReference>
<evidence type="ECO:0000259" key="3">
    <source>
        <dbReference type="Pfam" id="PF13087"/>
    </source>
</evidence>
<proteinExistence type="predicted"/>
<evidence type="ECO:0000259" key="4">
    <source>
        <dbReference type="Pfam" id="PF18741"/>
    </source>
</evidence>
<dbReference type="InterPro" id="IPR041677">
    <property type="entry name" value="DNA2/NAM7_AAA_11"/>
</dbReference>
<dbReference type="Pfam" id="PF13086">
    <property type="entry name" value="AAA_11"/>
    <property type="match status" value="1"/>
</dbReference>
<sequence length="1554" mass="177652">MRDKIAAALEKSRQELLDLGIRGNSLLNFVPRAVSLTVHDALSTEIFTTLIENQKKLSFLPIPKEEKANPAKHTDRLPELFDEEVPRRRTGTPRLQTKLTEDQLDKKLLKINTEAEAYNQEQGIDILYLAIGFLTWYEDKNSDLERNAPLVLIPVALKRIGARERYKLQYTGVDLDTNLILKAKLDTEFQIDLPDFTEETDLPTYFQKVRKAIKKEERWRINENEIHLGFFQFGKFQMYQDLDAKNWPEEKQPADHPIIQSLFGDGFQTLDGVEGDDLIIEDIERELQNLENFHFIADADSSQTEAVIKIKNGKNLVIQGPPGTGKSQTITNIIAESLADNKKILFVSEKMVALEVVKRRLDNCHLGDAVLELHSYKSNKKNVLQELGRTLDLGKPNVSDREIQIKRYKDLKNNLDNYALAVGSPILNSEINFVKAVGLLLEAKHELEGYEAPELSIPDLEKWSKKEFSSAVVLLKNMIAHLEENGPVDRNPFLNAKVESFSPAEKEPLGKLLVELLTVLSEFQKDLAQVVELNVSQPTTVIDVQKLINTIKYTETMPQLLDVEYLSSIWLSQSEEIETILAYGKKTASYVKKYEGILLGAAFEQDMLELRKTYINIGTKWYRFVSPQYNNAKRSFKALLKEPLPSNLEVQEVIDDIIDYQETKKKLNLNGAIGTKLYLDKWKGADSNWKELENIYAWLFHYYTKAKEGEFESMFLSNLDKIESFEKLIEKNKKLEASSTKLQGYFKKLEQLIDYDSQNLLTQDIGELSDLLSRMITRSDDIFSIARFNALSEKMNKKELAGVVALCRSWSFPPNLILTLFSYSWYKSLVNHAYETHDSIKYFDRAGHTKDIRDFRKLDHALAHYSQETLVKNHYESLPHVYSGGEMAIIRREINKKRRHMPIRQLLLQAGNAVQQIKPVFMMSPMSVASFLSPGSIEFDLVIFDEASQVRVVDALIPILRGKQIVVVGDSKQMPPTDFFSKQFEGDDDSLTGDIESILGMFLAQGAYESMLKWHYRSRHDSLINVSNQEFYEGKLMVFPNPGTNEFATGLQFNYVPETIYERGTSRTNPGEARVVAAAVMEHARTKPNLTLGVVAFSTAQRDCILLELERMRREDLSCEDFFSSDQLEAFFVKNLENVQGDERDVIYISIGYGLTAERRLATSFGPVNREGGERRLNVLITRARLAMEVFSNFTAGDLNTSNNSPVGVKALKSFLQYAENGHLENRFETGKDTDSPFEDQVITVIRKMGYEIEPQVGSAGFFIDIAVKDPDKPGKYILAVECDGASYHSSVSARDRDRLRQSVLEGMGWVFHRIWSTDWFRTQQKQIVLLKDAIENAVKTSQEHQEIHPILEKTKRVEVVIQRLDKEEDVLEVKPYILANGQIKIDTSRELLDLPYSTISGLIFQILKIEGPLHLTDAARRIADALGKGRVGNRIYEHIFISATLGHDRKRFYMESEFLYEDETKKVELRDRSNLHNSLKNIENVPPEEIRLALLETIEKAFSISQEEAISEALSKMGFGRATQKASKVVKTEIKKLMKMRKIKMEQERLILS</sequence>
<dbReference type="KEGG" id="afla:FHG64_02635"/>
<dbReference type="CDD" id="cd18808">
    <property type="entry name" value="SF1_C_Upf1"/>
    <property type="match status" value="1"/>
</dbReference>
<dbReference type="PANTHER" id="PTHR10887:SF530">
    <property type="entry name" value="SUPERFAMILY I DNA HELICASES"/>
    <property type="match status" value="1"/>
</dbReference>
<dbReference type="InterPro" id="IPR045055">
    <property type="entry name" value="DNA2/NAM7-like"/>
</dbReference>
<dbReference type="Pfam" id="PF13195">
    <property type="entry name" value="DUF4011"/>
    <property type="match status" value="1"/>
</dbReference>
<dbReference type="Pfam" id="PF18741">
    <property type="entry name" value="MTES_1575"/>
    <property type="match status" value="1"/>
</dbReference>
<dbReference type="EMBL" id="CP040812">
    <property type="protein sequence ID" value="QCY68375.1"/>
    <property type="molecule type" value="Genomic_DNA"/>
</dbReference>
<dbReference type="InterPro" id="IPR049468">
    <property type="entry name" value="Restrct_endonuc-II-like_dom"/>
</dbReference>
<feature type="domain" description="DNA2/NAM7 helicase helicase" evidence="2">
    <location>
        <begin position="938"/>
        <end position="977"/>
    </location>
</feature>
<keyword evidence="6" id="KW-1185">Reference proteome</keyword>
<organism evidence="5 6">
    <name type="scientific">Antarcticibacterium flavum</name>
    <dbReference type="NCBI Taxonomy" id="2058175"/>
    <lineage>
        <taxon>Bacteria</taxon>
        <taxon>Pseudomonadati</taxon>
        <taxon>Bacteroidota</taxon>
        <taxon>Flavobacteriia</taxon>
        <taxon>Flavobacteriales</taxon>
        <taxon>Flavobacteriaceae</taxon>
        <taxon>Antarcticibacterium</taxon>
    </lineage>
</organism>
<evidence type="ECO:0000259" key="2">
    <source>
        <dbReference type="Pfam" id="PF13086"/>
    </source>
</evidence>
<dbReference type="InterPro" id="IPR025103">
    <property type="entry name" value="DUF4011"/>
</dbReference>
<protein>
    <submittedName>
        <fullName evidence="5">DUF3320 domain-containing protein</fullName>
    </submittedName>
</protein>
<dbReference type="InterPro" id="IPR027417">
    <property type="entry name" value="P-loop_NTPase"/>
</dbReference>
<dbReference type="RefSeq" id="WP_139064950.1">
    <property type="nucleotide sequence ID" value="NZ_CP040812.1"/>
</dbReference>